<sequence length="128" mass="13704">MSIQISDIAFIGTPVTDMKAARAFYEGVLGLVPSHVFEWDGKSWIEYDIGPGKNTLAITDSAPEWKPSAAGTVAALEVADFDAAIAHLKANNVTILGEPFETPVCHMAHIADPSGNTITIHHCKKGHH</sequence>
<dbReference type="RefSeq" id="WP_108826012.1">
    <property type="nucleotide sequence ID" value="NZ_CP023004.1"/>
</dbReference>
<organism evidence="2 3">
    <name type="scientific">Ereboglobus luteus</name>
    <dbReference type="NCBI Taxonomy" id="1796921"/>
    <lineage>
        <taxon>Bacteria</taxon>
        <taxon>Pseudomonadati</taxon>
        <taxon>Verrucomicrobiota</taxon>
        <taxon>Opitutia</taxon>
        <taxon>Opitutales</taxon>
        <taxon>Opitutaceae</taxon>
        <taxon>Ereboglobus</taxon>
    </lineage>
</organism>
<dbReference type="Proteomes" id="UP000244896">
    <property type="component" value="Chromosome"/>
</dbReference>
<dbReference type="PROSITE" id="PS51819">
    <property type="entry name" value="VOC"/>
    <property type="match status" value="1"/>
</dbReference>
<name>A0A2U8E5N7_9BACT</name>
<keyword evidence="3" id="KW-1185">Reference proteome</keyword>
<dbReference type="Pfam" id="PF00903">
    <property type="entry name" value="Glyoxalase"/>
    <property type="match status" value="1"/>
</dbReference>
<accession>A0A2U8E5N7</accession>
<dbReference type="SUPFAM" id="SSF54593">
    <property type="entry name" value="Glyoxalase/Bleomycin resistance protein/Dihydroxybiphenyl dioxygenase"/>
    <property type="match status" value="1"/>
</dbReference>
<dbReference type="PANTHER" id="PTHR33993">
    <property type="entry name" value="GLYOXALASE-RELATED"/>
    <property type="match status" value="1"/>
</dbReference>
<proteinExistence type="predicted"/>
<dbReference type="InterPro" id="IPR029068">
    <property type="entry name" value="Glyas_Bleomycin-R_OHBP_Dase"/>
</dbReference>
<dbReference type="OrthoDB" id="9804907at2"/>
<feature type="domain" description="VOC" evidence="1">
    <location>
        <begin position="7"/>
        <end position="123"/>
    </location>
</feature>
<dbReference type="InterPro" id="IPR037523">
    <property type="entry name" value="VOC_core"/>
</dbReference>
<dbReference type="Gene3D" id="3.10.180.10">
    <property type="entry name" value="2,3-Dihydroxybiphenyl 1,2-Dioxygenase, domain 1"/>
    <property type="match status" value="1"/>
</dbReference>
<dbReference type="InterPro" id="IPR052164">
    <property type="entry name" value="Anthracycline_SecMetBiosynth"/>
</dbReference>
<evidence type="ECO:0000313" key="3">
    <source>
        <dbReference type="Proteomes" id="UP000244896"/>
    </source>
</evidence>
<gene>
    <name evidence="2" type="ORF">CKA38_13560</name>
</gene>
<dbReference type="KEGG" id="elut:CKA38_13560"/>
<dbReference type="PANTHER" id="PTHR33993:SF2">
    <property type="entry name" value="VOC DOMAIN-CONTAINING PROTEIN"/>
    <property type="match status" value="1"/>
</dbReference>
<protein>
    <submittedName>
        <fullName evidence="2">Glyoxalase</fullName>
    </submittedName>
</protein>
<dbReference type="InterPro" id="IPR004360">
    <property type="entry name" value="Glyas_Fos-R_dOase_dom"/>
</dbReference>
<evidence type="ECO:0000313" key="2">
    <source>
        <dbReference type="EMBL" id="AWI10146.1"/>
    </source>
</evidence>
<dbReference type="EMBL" id="CP023004">
    <property type="protein sequence ID" value="AWI10146.1"/>
    <property type="molecule type" value="Genomic_DNA"/>
</dbReference>
<reference evidence="2 3" key="1">
    <citation type="journal article" date="2018" name="Syst. Appl. Microbiol.">
        <title>Ereboglobus luteus gen. nov. sp. nov. from cockroach guts, and new insights into the oxygen relationship of the genera Opitutus and Didymococcus (Verrucomicrobia: Opitutaceae).</title>
        <authorList>
            <person name="Tegtmeier D."/>
            <person name="Belitz A."/>
            <person name="Radek R."/>
            <person name="Heimerl T."/>
            <person name="Brune A."/>
        </authorList>
    </citation>
    <scope>NUCLEOTIDE SEQUENCE [LARGE SCALE GENOMIC DNA]</scope>
    <source>
        <strain evidence="2 3">Ho45</strain>
    </source>
</reference>
<evidence type="ECO:0000259" key="1">
    <source>
        <dbReference type="PROSITE" id="PS51819"/>
    </source>
</evidence>
<dbReference type="AlphaFoldDB" id="A0A2U8E5N7"/>